<dbReference type="EMBL" id="LZZM01000181">
    <property type="protein sequence ID" value="OOM75715.1"/>
    <property type="molecule type" value="Genomic_DNA"/>
</dbReference>
<keyword evidence="1" id="KW-0812">Transmembrane</keyword>
<evidence type="ECO:0000313" key="3">
    <source>
        <dbReference type="Proteomes" id="UP000190890"/>
    </source>
</evidence>
<dbReference type="AlphaFoldDB" id="A0A1S8TE88"/>
<keyword evidence="1" id="KW-0472">Membrane</keyword>
<feature type="transmembrane region" description="Helical" evidence="1">
    <location>
        <begin position="6"/>
        <end position="23"/>
    </location>
</feature>
<accession>A0A1S8TE88</accession>
<dbReference type="STRING" id="29367.CLPUN_30700"/>
<gene>
    <name evidence="2" type="ORF">CLPUN_30700</name>
</gene>
<name>A0A1S8TE88_9CLOT</name>
<protein>
    <submittedName>
        <fullName evidence="2">Uncharacterized protein</fullName>
    </submittedName>
</protein>
<sequence length="39" mass="4664">MELILVLASIIPFYLYVLIYICSKKFCSLRFNFYIRVIG</sequence>
<reference evidence="2 3" key="1">
    <citation type="submission" date="2016-05" db="EMBL/GenBank/DDBJ databases">
        <title>Microbial solvent formation.</title>
        <authorList>
            <person name="Poehlein A."/>
            <person name="Montoya Solano J.D."/>
            <person name="Flitsch S."/>
            <person name="Krabben P."/>
            <person name="Duerre P."/>
            <person name="Daniel R."/>
        </authorList>
    </citation>
    <scope>NUCLEOTIDE SEQUENCE [LARGE SCALE GENOMIC DNA]</scope>
    <source>
        <strain evidence="2 3">DSM 2619</strain>
    </source>
</reference>
<evidence type="ECO:0000313" key="2">
    <source>
        <dbReference type="EMBL" id="OOM75715.1"/>
    </source>
</evidence>
<keyword evidence="3" id="KW-1185">Reference proteome</keyword>
<comment type="caution">
    <text evidence="2">The sequence shown here is derived from an EMBL/GenBank/DDBJ whole genome shotgun (WGS) entry which is preliminary data.</text>
</comment>
<evidence type="ECO:0000256" key="1">
    <source>
        <dbReference type="SAM" id="Phobius"/>
    </source>
</evidence>
<proteinExistence type="predicted"/>
<keyword evidence="1" id="KW-1133">Transmembrane helix</keyword>
<dbReference type="Proteomes" id="UP000190890">
    <property type="component" value="Unassembled WGS sequence"/>
</dbReference>
<organism evidence="2 3">
    <name type="scientific">Clostridium puniceum</name>
    <dbReference type="NCBI Taxonomy" id="29367"/>
    <lineage>
        <taxon>Bacteria</taxon>
        <taxon>Bacillati</taxon>
        <taxon>Bacillota</taxon>
        <taxon>Clostridia</taxon>
        <taxon>Eubacteriales</taxon>
        <taxon>Clostridiaceae</taxon>
        <taxon>Clostridium</taxon>
    </lineage>
</organism>